<dbReference type="Pfam" id="PF02518">
    <property type="entry name" value="HATPase_c"/>
    <property type="match status" value="1"/>
</dbReference>
<comment type="catalytic activity">
    <reaction evidence="1">
        <text>ATP + protein L-histidine = ADP + protein N-phospho-L-histidine.</text>
        <dbReference type="EC" id="2.7.13.3"/>
    </reaction>
</comment>
<keyword evidence="9" id="KW-0067">ATP-binding</keyword>
<evidence type="ECO:0000256" key="8">
    <source>
        <dbReference type="ARBA" id="ARBA00022777"/>
    </source>
</evidence>
<evidence type="ECO:0000256" key="3">
    <source>
        <dbReference type="ARBA" id="ARBA00012438"/>
    </source>
</evidence>
<dbReference type="Gene3D" id="3.30.565.10">
    <property type="entry name" value="Histidine kinase-like ATPase, C-terminal domain"/>
    <property type="match status" value="1"/>
</dbReference>
<feature type="domain" description="Histidine kinase" evidence="11">
    <location>
        <begin position="232"/>
        <end position="452"/>
    </location>
</feature>
<keyword evidence="14" id="KW-1185">Reference proteome</keyword>
<feature type="transmembrane region" description="Helical" evidence="10">
    <location>
        <begin position="20"/>
        <end position="43"/>
    </location>
</feature>
<feature type="domain" description="HAMP" evidence="12">
    <location>
        <begin position="169"/>
        <end position="224"/>
    </location>
</feature>
<dbReference type="PROSITE" id="PS50109">
    <property type="entry name" value="HIS_KIN"/>
    <property type="match status" value="1"/>
</dbReference>
<organism evidence="13 14">
    <name type="scientific">Insolitispirillum peregrinum</name>
    <dbReference type="NCBI Taxonomy" id="80876"/>
    <lineage>
        <taxon>Bacteria</taxon>
        <taxon>Pseudomonadati</taxon>
        <taxon>Pseudomonadota</taxon>
        <taxon>Alphaproteobacteria</taxon>
        <taxon>Rhodospirillales</taxon>
        <taxon>Novispirillaceae</taxon>
        <taxon>Insolitispirillum</taxon>
    </lineage>
</organism>
<keyword evidence="10" id="KW-0472">Membrane</keyword>
<dbReference type="Gene3D" id="1.10.8.500">
    <property type="entry name" value="HAMP domain in histidine kinase"/>
    <property type="match status" value="1"/>
</dbReference>
<dbReference type="GO" id="GO:0005524">
    <property type="term" value="F:ATP binding"/>
    <property type="evidence" value="ECO:0007669"/>
    <property type="project" value="UniProtKB-KW"/>
</dbReference>
<keyword evidence="6" id="KW-0808">Transferase</keyword>
<dbReference type="SUPFAM" id="SSF55874">
    <property type="entry name" value="ATPase domain of HSP90 chaperone/DNA topoisomerase II/histidine kinase"/>
    <property type="match status" value="1"/>
</dbReference>
<evidence type="ECO:0000256" key="7">
    <source>
        <dbReference type="ARBA" id="ARBA00022741"/>
    </source>
</evidence>
<dbReference type="InterPro" id="IPR003594">
    <property type="entry name" value="HATPase_dom"/>
</dbReference>
<dbReference type="CDD" id="cd00082">
    <property type="entry name" value="HisKA"/>
    <property type="match status" value="1"/>
</dbReference>
<evidence type="ECO:0000256" key="6">
    <source>
        <dbReference type="ARBA" id="ARBA00022679"/>
    </source>
</evidence>
<dbReference type="SMART" id="SM00304">
    <property type="entry name" value="HAMP"/>
    <property type="match status" value="1"/>
</dbReference>
<dbReference type="EMBL" id="FTOA01000005">
    <property type="protein sequence ID" value="SIS99303.1"/>
    <property type="molecule type" value="Genomic_DNA"/>
</dbReference>
<keyword evidence="5" id="KW-0597">Phosphoprotein</keyword>
<reference evidence="13 14" key="1">
    <citation type="submission" date="2017-01" db="EMBL/GenBank/DDBJ databases">
        <authorList>
            <person name="Mah S.A."/>
            <person name="Swanson W.J."/>
            <person name="Moy G.W."/>
            <person name="Vacquier V.D."/>
        </authorList>
    </citation>
    <scope>NUCLEOTIDE SEQUENCE [LARGE SCALE GENOMIC DNA]</scope>
    <source>
        <strain evidence="13 14">DSM 11589</strain>
    </source>
</reference>
<evidence type="ECO:0000313" key="14">
    <source>
        <dbReference type="Proteomes" id="UP000185678"/>
    </source>
</evidence>
<evidence type="ECO:0000256" key="10">
    <source>
        <dbReference type="SAM" id="Phobius"/>
    </source>
</evidence>
<dbReference type="AlphaFoldDB" id="A0A1N7NLN2"/>
<dbReference type="Proteomes" id="UP000185678">
    <property type="component" value="Unassembled WGS sequence"/>
</dbReference>
<evidence type="ECO:0000256" key="5">
    <source>
        <dbReference type="ARBA" id="ARBA00022553"/>
    </source>
</evidence>
<dbReference type="RefSeq" id="WP_076401133.1">
    <property type="nucleotide sequence ID" value="NZ_FTOA01000005.1"/>
</dbReference>
<dbReference type="InterPro" id="IPR036890">
    <property type="entry name" value="HATPase_C_sf"/>
</dbReference>
<evidence type="ECO:0000259" key="12">
    <source>
        <dbReference type="PROSITE" id="PS50885"/>
    </source>
</evidence>
<proteinExistence type="predicted"/>
<dbReference type="PROSITE" id="PS50885">
    <property type="entry name" value="HAMP"/>
    <property type="match status" value="1"/>
</dbReference>
<dbReference type="InterPro" id="IPR036097">
    <property type="entry name" value="HisK_dim/P_sf"/>
</dbReference>
<dbReference type="GO" id="GO:0000155">
    <property type="term" value="F:phosphorelay sensor kinase activity"/>
    <property type="evidence" value="ECO:0007669"/>
    <property type="project" value="InterPro"/>
</dbReference>
<name>A0A1N7NLN2_9PROT</name>
<evidence type="ECO:0000256" key="1">
    <source>
        <dbReference type="ARBA" id="ARBA00000085"/>
    </source>
</evidence>
<keyword evidence="4" id="KW-1003">Cell membrane</keyword>
<keyword evidence="7" id="KW-0547">Nucleotide-binding</keyword>
<feature type="transmembrane region" description="Helical" evidence="10">
    <location>
        <begin position="152"/>
        <end position="172"/>
    </location>
</feature>
<dbReference type="Gene3D" id="1.10.287.130">
    <property type="match status" value="1"/>
</dbReference>
<dbReference type="Pfam" id="PF00672">
    <property type="entry name" value="HAMP"/>
    <property type="match status" value="1"/>
</dbReference>
<evidence type="ECO:0000259" key="11">
    <source>
        <dbReference type="PROSITE" id="PS50109"/>
    </source>
</evidence>
<dbReference type="InterPro" id="IPR003660">
    <property type="entry name" value="HAMP_dom"/>
</dbReference>
<dbReference type="SUPFAM" id="SSF158472">
    <property type="entry name" value="HAMP domain-like"/>
    <property type="match status" value="1"/>
</dbReference>
<protein>
    <recommendedName>
        <fullName evidence="3">histidine kinase</fullName>
        <ecNumber evidence="3">2.7.13.3</ecNumber>
    </recommendedName>
</protein>
<comment type="subcellular location">
    <subcellularLocation>
        <location evidence="2">Cell membrane</location>
        <topology evidence="2">Multi-pass membrane protein</topology>
    </subcellularLocation>
</comment>
<keyword evidence="10" id="KW-1133">Transmembrane helix</keyword>
<dbReference type="CDD" id="cd00075">
    <property type="entry name" value="HATPase"/>
    <property type="match status" value="1"/>
</dbReference>
<evidence type="ECO:0000256" key="2">
    <source>
        <dbReference type="ARBA" id="ARBA00004651"/>
    </source>
</evidence>
<accession>A0A1N7NLN2</accession>
<dbReference type="Pfam" id="PF00512">
    <property type="entry name" value="HisKA"/>
    <property type="match status" value="1"/>
</dbReference>
<dbReference type="InterPro" id="IPR004358">
    <property type="entry name" value="Sig_transdc_His_kin-like_C"/>
</dbReference>
<dbReference type="InterPro" id="IPR003661">
    <property type="entry name" value="HisK_dim/P_dom"/>
</dbReference>
<dbReference type="GO" id="GO:0005886">
    <property type="term" value="C:plasma membrane"/>
    <property type="evidence" value="ECO:0007669"/>
    <property type="project" value="UniProtKB-SubCell"/>
</dbReference>
<dbReference type="STRING" id="80876.SAMN05421779_105219"/>
<evidence type="ECO:0000313" key="13">
    <source>
        <dbReference type="EMBL" id="SIS99303.1"/>
    </source>
</evidence>
<evidence type="ECO:0000256" key="9">
    <source>
        <dbReference type="ARBA" id="ARBA00022840"/>
    </source>
</evidence>
<dbReference type="PRINTS" id="PR00344">
    <property type="entry name" value="BCTRLSENSOR"/>
</dbReference>
<dbReference type="PANTHER" id="PTHR44936:SF10">
    <property type="entry name" value="SENSOR PROTEIN RSTB"/>
    <property type="match status" value="1"/>
</dbReference>
<sequence>MTPLHQQGRHLFRLVLGQRLFWKILLGFWLTFILIVEGLWIYIALLGDSHRPGDTYYLDASASSHVASISWAISTGGLQGATTLIQSWPERDQAMVAVATPETRSLLPETVRYRDAEAVAPDGTRYLIRHRLPDEPRRPRQIPYPWQMPPELWVMGVVGGLGFASVLAWYLIRPIQTLRSGFGRLAGGDLHARVQGVMGSRRDELADLAHSFDRMAERLEKLVAARDQLLHDVSHELRSPLARLHMAVGLARQSPQKLEATLDRIEAEGKRLDDMVGELLTLSRAEAGGKDGESYFAVYHLIEAVLADAAFEAQSSQVQITARLRELTGVDAEDGPILSGNARLIRRALENVVRNALRYSPGGGTITVTAAPDTVQGTLVITIEDDGPGVADDDLPNLFEPFVRGSNSSSDSGFGLGLAIARRAIEAHQGTISARNRAHGGLAVRIALPMGE</sequence>
<dbReference type="InterPro" id="IPR005467">
    <property type="entry name" value="His_kinase_dom"/>
</dbReference>
<dbReference type="SUPFAM" id="SSF47384">
    <property type="entry name" value="Homodimeric domain of signal transducing histidine kinase"/>
    <property type="match status" value="1"/>
</dbReference>
<gene>
    <name evidence="13" type="ORF">SAMN05421779_105219</name>
</gene>
<dbReference type="SMART" id="SM00387">
    <property type="entry name" value="HATPase_c"/>
    <property type="match status" value="1"/>
</dbReference>
<keyword evidence="8 13" id="KW-0418">Kinase</keyword>
<dbReference type="CDD" id="cd06225">
    <property type="entry name" value="HAMP"/>
    <property type="match status" value="1"/>
</dbReference>
<keyword evidence="10" id="KW-0812">Transmembrane</keyword>
<evidence type="ECO:0000256" key="4">
    <source>
        <dbReference type="ARBA" id="ARBA00022475"/>
    </source>
</evidence>
<dbReference type="PANTHER" id="PTHR44936">
    <property type="entry name" value="SENSOR PROTEIN CREC"/>
    <property type="match status" value="1"/>
</dbReference>
<dbReference type="EC" id="2.7.13.3" evidence="3"/>
<dbReference type="InterPro" id="IPR050980">
    <property type="entry name" value="2C_sensor_his_kinase"/>
</dbReference>
<dbReference type="SMART" id="SM00388">
    <property type="entry name" value="HisKA"/>
    <property type="match status" value="1"/>
</dbReference>